<keyword evidence="3" id="KW-1185">Reference proteome</keyword>
<dbReference type="AlphaFoldDB" id="A0AAV4SP47"/>
<evidence type="ECO:0000313" key="2">
    <source>
        <dbReference type="EMBL" id="GIY34172.1"/>
    </source>
</evidence>
<dbReference type="Proteomes" id="UP001054837">
    <property type="component" value="Unassembled WGS sequence"/>
</dbReference>
<name>A0AAV4SP47_9ARAC</name>
<gene>
    <name evidence="2" type="ORF">CDAR_374391</name>
</gene>
<dbReference type="EMBL" id="BPLQ01008040">
    <property type="protein sequence ID" value="GIY34172.1"/>
    <property type="molecule type" value="Genomic_DNA"/>
</dbReference>
<feature type="compositionally biased region" description="Basic residues" evidence="1">
    <location>
        <begin position="1"/>
        <end position="20"/>
    </location>
</feature>
<evidence type="ECO:0000313" key="3">
    <source>
        <dbReference type="Proteomes" id="UP001054837"/>
    </source>
</evidence>
<evidence type="ECO:0000256" key="1">
    <source>
        <dbReference type="SAM" id="MobiDB-lite"/>
    </source>
</evidence>
<protein>
    <submittedName>
        <fullName evidence="2">Uncharacterized protein</fullName>
    </submittedName>
</protein>
<organism evidence="2 3">
    <name type="scientific">Caerostris darwini</name>
    <dbReference type="NCBI Taxonomy" id="1538125"/>
    <lineage>
        <taxon>Eukaryota</taxon>
        <taxon>Metazoa</taxon>
        <taxon>Ecdysozoa</taxon>
        <taxon>Arthropoda</taxon>
        <taxon>Chelicerata</taxon>
        <taxon>Arachnida</taxon>
        <taxon>Araneae</taxon>
        <taxon>Araneomorphae</taxon>
        <taxon>Entelegynae</taxon>
        <taxon>Araneoidea</taxon>
        <taxon>Araneidae</taxon>
        <taxon>Caerostris</taxon>
    </lineage>
</organism>
<comment type="caution">
    <text evidence="2">The sequence shown here is derived from an EMBL/GenBank/DDBJ whole genome shotgun (WGS) entry which is preliminary data.</text>
</comment>
<feature type="region of interest" description="Disordered" evidence="1">
    <location>
        <begin position="1"/>
        <end position="36"/>
    </location>
</feature>
<sequence>MVAKPQKKRKIRKNGKKNKHYSSDTPQSPMRVGKETTEMRRKVIMGSGNRCISLQEISKTDVGSRLMIKSAPKIKAKFSQSKGFCFRVTHAVSWKVSMVDNFNRS</sequence>
<accession>A0AAV4SP47</accession>
<reference evidence="2 3" key="1">
    <citation type="submission" date="2021-06" db="EMBL/GenBank/DDBJ databases">
        <title>Caerostris darwini draft genome.</title>
        <authorList>
            <person name="Kono N."/>
            <person name="Arakawa K."/>
        </authorList>
    </citation>
    <scope>NUCLEOTIDE SEQUENCE [LARGE SCALE GENOMIC DNA]</scope>
</reference>
<proteinExistence type="predicted"/>